<dbReference type="EMBL" id="CAAALY010039067">
    <property type="protein sequence ID" value="VEL18867.1"/>
    <property type="molecule type" value="Genomic_DNA"/>
</dbReference>
<sequence>MGLSRPLASTTQAPDSPGSRGLTSLSSGANSPFRYTHHVNNSQTLGHPVFMVNNDLVSPTASTAAINHSSVSLLHAQQGYQQQLFQTSPHQMDVLQHPESISLEETESADLTSDEKYRLTETTSDPTPTLEPVGTTCELRLNCLSNTKEDQRSSNIDDEYEQKHKESFTDHIVEEDKILNQFEQTSKEVSKYSHKTEDNEETNHKQGLKQKHVLQMDCLNMIPTSHIRELNLTTSSQKGKSDSLSGGHSNRRHATTRSKLGISSVTIASKASQSDSHNLVTKVGYFL</sequence>
<dbReference type="Proteomes" id="UP000784294">
    <property type="component" value="Unassembled WGS sequence"/>
</dbReference>
<accession>A0A3S5A3I6</accession>
<keyword evidence="3" id="KW-1185">Reference proteome</keyword>
<feature type="region of interest" description="Disordered" evidence="1">
    <location>
        <begin position="1"/>
        <end position="29"/>
    </location>
</feature>
<evidence type="ECO:0000313" key="2">
    <source>
        <dbReference type="EMBL" id="VEL18867.1"/>
    </source>
</evidence>
<dbReference type="AlphaFoldDB" id="A0A3S5A3I6"/>
<feature type="compositionally biased region" description="Basic and acidic residues" evidence="1">
    <location>
        <begin position="186"/>
        <end position="204"/>
    </location>
</feature>
<feature type="region of interest" description="Disordered" evidence="1">
    <location>
        <begin position="186"/>
        <end position="208"/>
    </location>
</feature>
<feature type="region of interest" description="Disordered" evidence="1">
    <location>
        <begin position="101"/>
        <end position="133"/>
    </location>
</feature>
<feature type="region of interest" description="Disordered" evidence="1">
    <location>
        <begin position="232"/>
        <end position="258"/>
    </location>
</feature>
<reference evidence="2" key="1">
    <citation type="submission" date="2018-11" db="EMBL/GenBank/DDBJ databases">
        <authorList>
            <consortium name="Pathogen Informatics"/>
        </authorList>
    </citation>
    <scope>NUCLEOTIDE SEQUENCE</scope>
</reference>
<organism evidence="2 3">
    <name type="scientific">Protopolystoma xenopodis</name>
    <dbReference type="NCBI Taxonomy" id="117903"/>
    <lineage>
        <taxon>Eukaryota</taxon>
        <taxon>Metazoa</taxon>
        <taxon>Spiralia</taxon>
        <taxon>Lophotrochozoa</taxon>
        <taxon>Platyhelminthes</taxon>
        <taxon>Monogenea</taxon>
        <taxon>Polyopisthocotylea</taxon>
        <taxon>Polystomatidea</taxon>
        <taxon>Polystomatidae</taxon>
        <taxon>Protopolystoma</taxon>
    </lineage>
</organism>
<feature type="compositionally biased region" description="Polar residues" evidence="1">
    <location>
        <begin position="232"/>
        <end position="248"/>
    </location>
</feature>
<name>A0A3S5A3I6_9PLAT</name>
<proteinExistence type="predicted"/>
<evidence type="ECO:0000313" key="3">
    <source>
        <dbReference type="Proteomes" id="UP000784294"/>
    </source>
</evidence>
<gene>
    <name evidence="2" type="ORF">PXEA_LOCUS12307</name>
</gene>
<evidence type="ECO:0000256" key="1">
    <source>
        <dbReference type="SAM" id="MobiDB-lite"/>
    </source>
</evidence>
<protein>
    <submittedName>
        <fullName evidence="2">Uncharacterized protein</fullName>
    </submittedName>
</protein>
<comment type="caution">
    <text evidence="2">The sequence shown here is derived from an EMBL/GenBank/DDBJ whole genome shotgun (WGS) entry which is preliminary data.</text>
</comment>